<keyword evidence="1" id="KW-0963">Cytoplasm</keyword>
<feature type="domain" description="ProQ/FinO" evidence="4">
    <location>
        <begin position="39"/>
        <end position="141"/>
    </location>
</feature>
<dbReference type="eggNOG" id="COG3109">
    <property type="taxonomic scope" value="Bacteria"/>
</dbReference>
<dbReference type="AlphaFoldDB" id="G0A578"/>
<evidence type="ECO:0000313" key="6">
    <source>
        <dbReference type="Proteomes" id="UP000008888"/>
    </source>
</evidence>
<reference key="2">
    <citation type="submission" date="2011-05" db="EMBL/GenBank/DDBJ databases">
        <title>Complete genome sequence of the aerobic marine methanotroph Methylomonas methanica MC09.</title>
        <authorList>
            <person name="Boden R."/>
            <person name="Cunliffe M."/>
            <person name="Scanlan J."/>
            <person name="Moussard H."/>
            <person name="Kits K.D."/>
            <person name="Klotz M."/>
            <person name="Jetten M."/>
            <person name="Vuilleumier S."/>
            <person name="Han J."/>
            <person name="Peters L."/>
            <person name="Mikhailova N."/>
            <person name="Teshima H."/>
            <person name="Tapia R."/>
            <person name="Kyrpides N."/>
            <person name="Ivanova N."/>
            <person name="Pagani I."/>
            <person name="Cheng J.-F."/>
            <person name="Goodwin L."/>
            <person name="Han C."/>
            <person name="Hauser L."/>
            <person name="Land M."/>
            <person name="Lapidus A."/>
            <person name="Lucas S."/>
            <person name="Pitluck S."/>
            <person name="Woyke T."/>
            <person name="Stein L.Y."/>
            <person name="Murrell C."/>
        </authorList>
    </citation>
    <scope>NUCLEOTIDE SEQUENCE</scope>
    <source>
        <strain>MC09</strain>
    </source>
</reference>
<dbReference type="GO" id="GO:0005829">
    <property type="term" value="C:cytosol"/>
    <property type="evidence" value="ECO:0007669"/>
    <property type="project" value="TreeGrafter"/>
</dbReference>
<proteinExistence type="predicted"/>
<dbReference type="InterPro" id="IPR016103">
    <property type="entry name" value="ProQ/FinO"/>
</dbReference>
<sequence length="143" mass="15626">MGFEELASLRDELVRQAAAEKLKKAQAKNVNTPAAKPSHPVDPLLVNIGLLQKHFPLAFPKKPAPKVPLKIGIHHDLVAQAEQLGLSAIEIRAVLKNWCRGKRYRECLVAGAIRVDLQGQACGFVSKEEASSSEQRKSQSQTA</sequence>
<dbReference type="SMART" id="SM00945">
    <property type="entry name" value="ProQ"/>
    <property type="match status" value="1"/>
</dbReference>
<evidence type="ECO:0000256" key="2">
    <source>
        <dbReference type="ARBA" id="ARBA00022884"/>
    </source>
</evidence>
<dbReference type="GO" id="GO:0033592">
    <property type="term" value="F:RNA strand annealing activity"/>
    <property type="evidence" value="ECO:0007669"/>
    <property type="project" value="InterPro"/>
</dbReference>
<dbReference type="EMBL" id="CP002738">
    <property type="protein sequence ID" value="AEG00408.1"/>
    <property type="molecule type" value="Genomic_DNA"/>
</dbReference>
<evidence type="ECO:0000259" key="4">
    <source>
        <dbReference type="SMART" id="SM00945"/>
    </source>
</evidence>
<dbReference type="KEGG" id="mmt:Metme_1997"/>
<dbReference type="Proteomes" id="UP000008888">
    <property type="component" value="Chromosome"/>
</dbReference>
<accession>G0A578</accession>
<keyword evidence="3" id="KW-0143">Chaperone</keyword>
<name>G0A578_METMM</name>
<dbReference type="PANTHER" id="PTHR38106:SF1">
    <property type="entry name" value="RNA CHAPERONE PROQ"/>
    <property type="match status" value="1"/>
</dbReference>
<reference evidence="5 6" key="1">
    <citation type="journal article" date="2011" name="J. Bacteriol.">
        <title>Complete Genome Sequence of the Aerobic Marine Methanotroph Methylomonas methanica MC09.</title>
        <authorList>
            <person name="Boden R."/>
            <person name="Cunliffe M."/>
            <person name="Scanlan J."/>
            <person name="Moussard H."/>
            <person name="Kits K.D."/>
            <person name="Klotz M.G."/>
            <person name="Jetten M.S."/>
            <person name="Vuilleumier S."/>
            <person name="Han J."/>
            <person name="Peters L."/>
            <person name="Mikhailova N."/>
            <person name="Teshima H."/>
            <person name="Tapia R."/>
            <person name="Kyrpides N."/>
            <person name="Ivanova N."/>
            <person name="Pagani I."/>
            <person name="Cheng J.F."/>
            <person name="Goodwin L."/>
            <person name="Han C."/>
            <person name="Hauser L."/>
            <person name="Land M.L."/>
            <person name="Lapidus A."/>
            <person name="Lucas S."/>
            <person name="Pitluck S."/>
            <person name="Woyke T."/>
            <person name="Stein L."/>
            <person name="Murrell J.C."/>
        </authorList>
    </citation>
    <scope>NUCLEOTIDE SEQUENCE [LARGE SCALE GENOMIC DNA]</scope>
    <source>
        <strain evidence="5 6">MC09</strain>
    </source>
</reference>
<dbReference type="SUPFAM" id="SSF48657">
    <property type="entry name" value="FinO-like"/>
    <property type="match status" value="1"/>
</dbReference>
<keyword evidence="6" id="KW-1185">Reference proteome</keyword>
<dbReference type="PANTHER" id="PTHR38106">
    <property type="entry name" value="RNA CHAPERONE PROQ"/>
    <property type="match status" value="1"/>
</dbReference>
<dbReference type="STRING" id="857087.Metme_1997"/>
<evidence type="ECO:0000256" key="3">
    <source>
        <dbReference type="ARBA" id="ARBA00023186"/>
    </source>
</evidence>
<dbReference type="HOGENOM" id="CLU_085289_2_1_6"/>
<gene>
    <name evidence="5" type="ordered locus">Metme_1997</name>
</gene>
<dbReference type="InterPro" id="IPR023529">
    <property type="entry name" value="ProQ"/>
</dbReference>
<dbReference type="GO" id="GO:0034057">
    <property type="term" value="F:RNA strand-exchange activity"/>
    <property type="evidence" value="ECO:0007669"/>
    <property type="project" value="InterPro"/>
</dbReference>
<dbReference type="OrthoDB" id="7025208at2"/>
<organism evidence="5 6">
    <name type="scientific">Methylomonas methanica (strain DSM 25384 / MC09)</name>
    <dbReference type="NCBI Taxonomy" id="857087"/>
    <lineage>
        <taxon>Bacteria</taxon>
        <taxon>Pseudomonadati</taxon>
        <taxon>Pseudomonadota</taxon>
        <taxon>Gammaproteobacteria</taxon>
        <taxon>Methylococcales</taxon>
        <taxon>Methylococcaceae</taxon>
        <taxon>Methylomonas</taxon>
    </lineage>
</organism>
<dbReference type="InterPro" id="IPR036442">
    <property type="entry name" value="ProQ/FinO_sf"/>
</dbReference>
<protein>
    <submittedName>
        <fullName evidence="5">Fertility inhibition FinO-like protein</fullName>
    </submittedName>
</protein>
<dbReference type="RefSeq" id="WP_013818655.1">
    <property type="nucleotide sequence ID" value="NC_015572.1"/>
</dbReference>
<evidence type="ECO:0000313" key="5">
    <source>
        <dbReference type="EMBL" id="AEG00408.1"/>
    </source>
</evidence>
<dbReference type="GO" id="GO:0010608">
    <property type="term" value="P:post-transcriptional regulation of gene expression"/>
    <property type="evidence" value="ECO:0007669"/>
    <property type="project" value="InterPro"/>
</dbReference>
<keyword evidence="2" id="KW-0694">RNA-binding</keyword>
<dbReference type="Pfam" id="PF04352">
    <property type="entry name" value="ProQ"/>
    <property type="match status" value="1"/>
</dbReference>
<dbReference type="Gene3D" id="1.10.1710.10">
    <property type="entry name" value="ProQ/FinO domain"/>
    <property type="match status" value="1"/>
</dbReference>
<reference evidence="6" key="3">
    <citation type="submission" date="2011-05" db="EMBL/GenBank/DDBJ databases">
        <title>Complete sequence of Methylomonas methanica MC09.</title>
        <authorList>
            <consortium name="US DOE Joint Genome Institute"/>
            <person name="Lucas S."/>
            <person name="Han J."/>
            <person name="Lapidus A."/>
            <person name="Cheng J.-F."/>
            <person name="Goodwin L."/>
            <person name="Pitluck S."/>
            <person name="Peters L."/>
            <person name="Mikhailova N."/>
            <person name="Teshima H."/>
            <person name="Han C."/>
            <person name="Tapia R."/>
            <person name="Land M."/>
            <person name="Hauser L."/>
            <person name="Kyrpides N."/>
            <person name="Ivanova N."/>
            <person name="Pagani I."/>
            <person name="Stein L."/>
            <person name="Woyke T."/>
        </authorList>
    </citation>
    <scope>NUCLEOTIDE SEQUENCE [LARGE SCALE GENOMIC DNA]</scope>
    <source>
        <strain evidence="6">MC09</strain>
    </source>
</reference>
<evidence type="ECO:0000256" key="1">
    <source>
        <dbReference type="ARBA" id="ARBA00022490"/>
    </source>
</evidence>